<evidence type="ECO:0000256" key="1">
    <source>
        <dbReference type="SAM" id="SignalP"/>
    </source>
</evidence>
<accession>A0A0B8PJ94</accession>
<dbReference type="EMBL" id="BBSA01000008">
    <property type="protein sequence ID" value="GAM63153.1"/>
    <property type="molecule type" value="Genomic_DNA"/>
</dbReference>
<protein>
    <submittedName>
        <fullName evidence="2">Uncharacterized protein</fullName>
    </submittedName>
</protein>
<evidence type="ECO:0000313" key="3">
    <source>
        <dbReference type="Proteomes" id="UP000031670"/>
    </source>
</evidence>
<reference evidence="2 3" key="1">
    <citation type="submission" date="2015-01" db="EMBL/GenBank/DDBJ databases">
        <title>Vibrio sp. C5 JCM 19232 whole genome shotgun sequence.</title>
        <authorList>
            <person name="Sawabe T."/>
            <person name="Meirelles P."/>
            <person name="Feng G."/>
            <person name="Sayaka M."/>
            <person name="Hattori M."/>
            <person name="Ohkuma M."/>
        </authorList>
    </citation>
    <scope>NUCLEOTIDE SEQUENCE [LARGE SCALE GENOMIC DNA]</scope>
    <source>
        <strain evidence="2 3">JCM19232</strain>
    </source>
</reference>
<dbReference type="Proteomes" id="UP000031670">
    <property type="component" value="Unassembled WGS sequence"/>
</dbReference>
<organism evidence="2 3">
    <name type="scientific">Vibrio ishigakensis</name>
    <dbReference type="NCBI Taxonomy" id="1481914"/>
    <lineage>
        <taxon>Bacteria</taxon>
        <taxon>Pseudomonadati</taxon>
        <taxon>Pseudomonadota</taxon>
        <taxon>Gammaproteobacteria</taxon>
        <taxon>Vibrionales</taxon>
        <taxon>Vibrionaceae</taxon>
        <taxon>Vibrio</taxon>
    </lineage>
</organism>
<gene>
    <name evidence="2" type="ORF">JCM19232_1300</name>
</gene>
<comment type="caution">
    <text evidence="2">The sequence shown here is derived from an EMBL/GenBank/DDBJ whole genome shotgun (WGS) entry which is preliminary data.</text>
</comment>
<keyword evidence="1" id="KW-0732">Signal</keyword>
<proteinExistence type="predicted"/>
<reference evidence="2 3" key="2">
    <citation type="submission" date="2015-01" db="EMBL/GenBank/DDBJ databases">
        <authorList>
            <consortium name="NBRP consortium"/>
            <person name="Sawabe T."/>
            <person name="Meirelles P."/>
            <person name="Feng G."/>
            <person name="Sayaka M."/>
            <person name="Hattori M."/>
            <person name="Ohkuma M."/>
        </authorList>
    </citation>
    <scope>NUCLEOTIDE SEQUENCE [LARGE SCALE GENOMIC DNA]</scope>
    <source>
        <strain evidence="2 3">JCM19232</strain>
    </source>
</reference>
<feature type="chain" id="PRO_5002139965" evidence="1">
    <location>
        <begin position="23"/>
        <end position="158"/>
    </location>
</feature>
<sequence>MNRLHTLTALTGCALFSAGASACIEDRDPTESLVMVETTLELCEDLVNSVDHLVDRFLVATHIKQENERTDLDYWSNWMLKNVDDPILTQHVSEGYFGLGFYRPEEMTLNDDELTYEEMIKTYGVLLSVGIGEKRKNELELDSIINGMNVTKTFSMSK</sequence>
<dbReference type="PROSITE" id="PS51257">
    <property type="entry name" value="PROKAR_LIPOPROTEIN"/>
    <property type="match status" value="1"/>
</dbReference>
<name>A0A0B8PJ94_9VIBR</name>
<dbReference type="AlphaFoldDB" id="A0A0B8PJ94"/>
<evidence type="ECO:0000313" key="2">
    <source>
        <dbReference type="EMBL" id="GAM63153.1"/>
    </source>
</evidence>
<feature type="signal peptide" evidence="1">
    <location>
        <begin position="1"/>
        <end position="22"/>
    </location>
</feature>